<gene>
    <name evidence="1" type="ORF">ACFSRY_18350</name>
</gene>
<dbReference type="InterPro" id="IPR016024">
    <property type="entry name" value="ARM-type_fold"/>
</dbReference>
<proteinExistence type="predicted"/>
<dbReference type="Proteomes" id="UP001597544">
    <property type="component" value="Unassembled WGS sequence"/>
</dbReference>
<organism evidence="1 2">
    <name type="scientific">Pontibacter locisalis</name>
    <dbReference type="NCBI Taxonomy" id="1719035"/>
    <lineage>
        <taxon>Bacteria</taxon>
        <taxon>Pseudomonadati</taxon>
        <taxon>Bacteroidota</taxon>
        <taxon>Cytophagia</taxon>
        <taxon>Cytophagales</taxon>
        <taxon>Hymenobacteraceae</taxon>
        <taxon>Pontibacter</taxon>
    </lineage>
</organism>
<evidence type="ECO:0000313" key="1">
    <source>
        <dbReference type="EMBL" id="MFD2515839.1"/>
    </source>
</evidence>
<accession>A0ABW5ISX1</accession>
<protein>
    <submittedName>
        <fullName evidence="1">DNA alkylation repair protein</fullName>
    </submittedName>
</protein>
<dbReference type="PANTHER" id="PTHR41291">
    <property type="entry name" value="DNA ALKYLATION REPAIR PROTEIN"/>
    <property type="match status" value="1"/>
</dbReference>
<dbReference type="Pfam" id="PF08713">
    <property type="entry name" value="DNA_alkylation"/>
    <property type="match status" value="1"/>
</dbReference>
<dbReference type="Gene3D" id="1.25.10.90">
    <property type="match status" value="1"/>
</dbReference>
<dbReference type="SUPFAM" id="SSF48371">
    <property type="entry name" value="ARM repeat"/>
    <property type="match status" value="1"/>
</dbReference>
<sequence>MTLEQIMQQLSELGDTGTKQVLLKHGAKEPFFGVKVGDLKPIQKKLKKNHMLAKELYRTGNSDAMYLAGLIADEKAMTKADLQEWVSKAHWYLLSEYTVAQLAAESAHGWELAKEWIDSDNEGIASAGWSTLSNLVNILPDEKLDLPFLGSLLSHIAPTIHQQPNRVRYTMNSFVIAAGTFVEGLTAAAKQAASEIGMVKVDMGETSCKVPDALTYLKKMESLQKIGKKKRRARC</sequence>
<evidence type="ECO:0000313" key="2">
    <source>
        <dbReference type="Proteomes" id="UP001597544"/>
    </source>
</evidence>
<comment type="caution">
    <text evidence="1">The sequence shown here is derived from an EMBL/GenBank/DDBJ whole genome shotgun (WGS) entry which is preliminary data.</text>
</comment>
<keyword evidence="2" id="KW-1185">Reference proteome</keyword>
<name>A0ABW5ISX1_9BACT</name>
<reference evidence="2" key="1">
    <citation type="journal article" date="2019" name="Int. J. Syst. Evol. Microbiol.">
        <title>The Global Catalogue of Microorganisms (GCM) 10K type strain sequencing project: providing services to taxonomists for standard genome sequencing and annotation.</title>
        <authorList>
            <consortium name="The Broad Institute Genomics Platform"/>
            <consortium name="The Broad Institute Genome Sequencing Center for Infectious Disease"/>
            <person name="Wu L."/>
            <person name="Ma J."/>
        </authorList>
    </citation>
    <scope>NUCLEOTIDE SEQUENCE [LARGE SCALE GENOMIC DNA]</scope>
    <source>
        <strain evidence="2">KCTC 42498</strain>
    </source>
</reference>
<dbReference type="CDD" id="cd06561">
    <property type="entry name" value="AlkD_like"/>
    <property type="match status" value="1"/>
</dbReference>
<dbReference type="InterPro" id="IPR014825">
    <property type="entry name" value="DNA_alkylation"/>
</dbReference>
<dbReference type="EMBL" id="JBHULU010000022">
    <property type="protein sequence ID" value="MFD2515839.1"/>
    <property type="molecule type" value="Genomic_DNA"/>
</dbReference>
<dbReference type="PANTHER" id="PTHR41291:SF1">
    <property type="entry name" value="DNA ALKYLATION REPAIR PROTEIN"/>
    <property type="match status" value="1"/>
</dbReference>
<dbReference type="RefSeq" id="WP_377511440.1">
    <property type="nucleotide sequence ID" value="NZ_JBHULU010000022.1"/>
</dbReference>